<proteinExistence type="predicted"/>
<name>A0ABU7AKM9_9TELE</name>
<comment type="caution">
    <text evidence="1">The sequence shown here is derived from an EMBL/GenBank/DDBJ whole genome shotgun (WGS) entry which is preliminary data.</text>
</comment>
<sequence length="115" mass="12732">MDKIKLEADLVQVLTGCPGCNITYILDVLERTRAVLGSVKRLLIQTLLAKASLRDTLFNIITFSNTGSCSELEGSTRDYLLCLSYTTRGSCYLIMFDVHGVLGKVGTFFSAKHNY</sequence>
<dbReference type="Proteomes" id="UP001345963">
    <property type="component" value="Unassembled WGS sequence"/>
</dbReference>
<protein>
    <submittedName>
        <fullName evidence="1">Uncharacterized protein</fullName>
    </submittedName>
</protein>
<evidence type="ECO:0000313" key="2">
    <source>
        <dbReference type="Proteomes" id="UP001345963"/>
    </source>
</evidence>
<evidence type="ECO:0000313" key="1">
    <source>
        <dbReference type="EMBL" id="MED6238579.1"/>
    </source>
</evidence>
<reference evidence="1 2" key="1">
    <citation type="submission" date="2021-07" db="EMBL/GenBank/DDBJ databases">
        <authorList>
            <person name="Palmer J.M."/>
        </authorList>
    </citation>
    <scope>NUCLEOTIDE SEQUENCE [LARGE SCALE GENOMIC DNA]</scope>
    <source>
        <strain evidence="1 2">AT_MEX2019</strain>
        <tissue evidence="1">Muscle</tissue>
    </source>
</reference>
<accession>A0ABU7AKM9</accession>
<organism evidence="1 2">
    <name type="scientific">Ataeniobius toweri</name>
    <dbReference type="NCBI Taxonomy" id="208326"/>
    <lineage>
        <taxon>Eukaryota</taxon>
        <taxon>Metazoa</taxon>
        <taxon>Chordata</taxon>
        <taxon>Craniata</taxon>
        <taxon>Vertebrata</taxon>
        <taxon>Euteleostomi</taxon>
        <taxon>Actinopterygii</taxon>
        <taxon>Neopterygii</taxon>
        <taxon>Teleostei</taxon>
        <taxon>Neoteleostei</taxon>
        <taxon>Acanthomorphata</taxon>
        <taxon>Ovalentaria</taxon>
        <taxon>Atherinomorphae</taxon>
        <taxon>Cyprinodontiformes</taxon>
        <taxon>Goodeidae</taxon>
        <taxon>Ataeniobius</taxon>
    </lineage>
</organism>
<gene>
    <name evidence="1" type="ORF">ATANTOWER_025215</name>
</gene>
<dbReference type="EMBL" id="JAHUTI010020250">
    <property type="protein sequence ID" value="MED6238579.1"/>
    <property type="molecule type" value="Genomic_DNA"/>
</dbReference>
<keyword evidence="2" id="KW-1185">Reference proteome</keyword>